<gene>
    <name evidence="1" type="ORF">EV213_103325</name>
</gene>
<keyword evidence="2" id="KW-1185">Reference proteome</keyword>
<evidence type="ECO:0000313" key="2">
    <source>
        <dbReference type="Proteomes" id="UP000295632"/>
    </source>
</evidence>
<dbReference type="InterPro" id="IPR022477">
    <property type="entry name" value="Spore_YqfC"/>
</dbReference>
<accession>A0A4R6UA52</accession>
<protein>
    <submittedName>
        <fullName evidence="1">Sporulation protein YqfC</fullName>
    </submittedName>
</protein>
<reference evidence="1 2" key="1">
    <citation type="submission" date="2019-03" db="EMBL/GenBank/DDBJ databases">
        <title>Genomic Encyclopedia of Type Strains, Phase IV (KMG-IV): sequencing the most valuable type-strain genomes for metagenomic binning, comparative biology and taxonomic classification.</title>
        <authorList>
            <person name="Goeker M."/>
        </authorList>
    </citation>
    <scope>NUCLEOTIDE SEQUENCE [LARGE SCALE GENOMIC DNA]</scope>
    <source>
        <strain evidence="1 2">DSM 28697</strain>
    </source>
</reference>
<dbReference type="Pfam" id="PF07873">
    <property type="entry name" value="YabP"/>
    <property type="match status" value="1"/>
</dbReference>
<dbReference type="AlphaFoldDB" id="A0A4R6UA52"/>
<name>A0A4R6UA52_9BACI</name>
<dbReference type="Proteomes" id="UP000295632">
    <property type="component" value="Unassembled WGS sequence"/>
</dbReference>
<dbReference type="EMBL" id="SNYJ01000003">
    <property type="protein sequence ID" value="TDQ41739.1"/>
    <property type="molecule type" value="Genomic_DNA"/>
</dbReference>
<dbReference type="NCBIfam" id="TIGR02856">
    <property type="entry name" value="spore_yqfC"/>
    <property type="match status" value="1"/>
</dbReference>
<proteinExistence type="predicted"/>
<sequence length="94" mass="11244">MKRAKRWRRWLTRQLDLPADVTMDLPRLTMVGHLHLYIENHKGLLVYSDTELRLRLTTGQLLAQGKNFVIKKMYHDELILEGQIEQVRYINETL</sequence>
<dbReference type="InterPro" id="IPR022476">
    <property type="entry name" value="Spore_YabP/YqfC"/>
</dbReference>
<comment type="caution">
    <text evidence="1">The sequence shown here is derived from an EMBL/GenBank/DDBJ whole genome shotgun (WGS) entry which is preliminary data.</text>
</comment>
<organism evidence="1 2">
    <name type="scientific">Aureibacillus halotolerans</name>
    <dbReference type="NCBI Taxonomy" id="1508390"/>
    <lineage>
        <taxon>Bacteria</taxon>
        <taxon>Bacillati</taxon>
        <taxon>Bacillota</taxon>
        <taxon>Bacilli</taxon>
        <taxon>Bacillales</taxon>
        <taxon>Bacillaceae</taxon>
        <taxon>Aureibacillus</taxon>
    </lineage>
</organism>
<evidence type="ECO:0000313" key="1">
    <source>
        <dbReference type="EMBL" id="TDQ41739.1"/>
    </source>
</evidence>